<protein>
    <submittedName>
        <fullName evidence="1">Uncharacterized protein</fullName>
    </submittedName>
</protein>
<sequence length="99" mass="11648">MPTPESLLEDAEYLMKKLSYLHGDELKSLCRDLNILVKNMGTHDMVEQIMSTVNGAIQSYRKTPNRESERTLAAFRYNMFVKSRLMERYLDRMKKTIPD</sequence>
<gene>
    <name evidence="1" type="ORF">SCFA_3880003</name>
</gene>
<dbReference type="EMBL" id="CAADRN010000321">
    <property type="protein sequence ID" value="VFU18052.1"/>
    <property type="molecule type" value="Genomic_DNA"/>
</dbReference>
<organism evidence="1">
    <name type="scientific">anaerobic digester metagenome</name>
    <dbReference type="NCBI Taxonomy" id="1263854"/>
    <lineage>
        <taxon>unclassified sequences</taxon>
        <taxon>metagenomes</taxon>
        <taxon>ecological metagenomes</taxon>
    </lineage>
</organism>
<dbReference type="AlphaFoldDB" id="A0A485M4S0"/>
<name>A0A485M4S0_9ZZZZ</name>
<evidence type="ECO:0000313" key="1">
    <source>
        <dbReference type="EMBL" id="VFU18052.1"/>
    </source>
</evidence>
<proteinExistence type="predicted"/>
<accession>A0A485M4S0</accession>
<reference evidence="1" key="1">
    <citation type="submission" date="2019-03" db="EMBL/GenBank/DDBJ databases">
        <authorList>
            <person name="Hao L."/>
        </authorList>
    </citation>
    <scope>NUCLEOTIDE SEQUENCE</scope>
</reference>